<keyword evidence="3" id="KW-0472">Membrane</keyword>
<name>A0ABQ4AWS6_9ACTN</name>
<dbReference type="Gene3D" id="3.40.50.300">
    <property type="entry name" value="P-loop containing nucleotide triphosphate hydrolases"/>
    <property type="match status" value="1"/>
</dbReference>
<evidence type="ECO:0000256" key="3">
    <source>
        <dbReference type="SAM" id="Phobius"/>
    </source>
</evidence>
<evidence type="ECO:0000313" key="6">
    <source>
        <dbReference type="Proteomes" id="UP000631312"/>
    </source>
</evidence>
<dbReference type="Proteomes" id="UP000631312">
    <property type="component" value="Unassembled WGS sequence"/>
</dbReference>
<dbReference type="EMBL" id="BOMP01000160">
    <property type="protein sequence ID" value="GIE45368.1"/>
    <property type="molecule type" value="Genomic_DNA"/>
</dbReference>
<feature type="coiled-coil region" evidence="1">
    <location>
        <begin position="579"/>
        <end position="631"/>
    </location>
</feature>
<dbReference type="InterPro" id="IPR027417">
    <property type="entry name" value="P-loop_NTPase"/>
</dbReference>
<comment type="caution">
    <text evidence="5">The sequence shown here is derived from an EMBL/GenBank/DDBJ whole genome shotgun (WGS) entry which is preliminary data.</text>
</comment>
<gene>
    <name evidence="5" type="ORF">Alo02nite_82660</name>
</gene>
<feature type="transmembrane region" description="Helical" evidence="3">
    <location>
        <begin position="515"/>
        <end position="534"/>
    </location>
</feature>
<feature type="domain" description="Dynamin N-terminal" evidence="4">
    <location>
        <begin position="85"/>
        <end position="120"/>
    </location>
</feature>
<keyword evidence="3" id="KW-0812">Transmembrane</keyword>
<evidence type="ECO:0000256" key="1">
    <source>
        <dbReference type="SAM" id="Coils"/>
    </source>
</evidence>
<dbReference type="Pfam" id="PF00350">
    <property type="entry name" value="Dynamin_N"/>
    <property type="match status" value="2"/>
</dbReference>
<reference evidence="5 6" key="1">
    <citation type="submission" date="2021-01" db="EMBL/GenBank/DDBJ databases">
        <title>Whole genome shotgun sequence of Actinoplanes lobatus NBRC 12513.</title>
        <authorList>
            <person name="Komaki H."/>
            <person name="Tamura T."/>
        </authorList>
    </citation>
    <scope>NUCLEOTIDE SEQUENCE [LARGE SCALE GENOMIC DNA]</scope>
    <source>
        <strain evidence="5 6">NBRC 12513</strain>
    </source>
</reference>
<feature type="domain" description="Dynamin N-terminal" evidence="4">
    <location>
        <begin position="177"/>
        <end position="243"/>
    </location>
</feature>
<proteinExistence type="predicted"/>
<dbReference type="PANTHER" id="PTHR43681">
    <property type="entry name" value="TRANSMEMBRANE GTPASE FZO"/>
    <property type="match status" value="1"/>
</dbReference>
<evidence type="ECO:0000256" key="2">
    <source>
        <dbReference type="SAM" id="MobiDB-lite"/>
    </source>
</evidence>
<keyword evidence="1" id="KW-0175">Coiled coil</keyword>
<accession>A0ABQ4AWS6</accession>
<organism evidence="5 6">
    <name type="scientific">Actinoplanes lobatus</name>
    <dbReference type="NCBI Taxonomy" id="113568"/>
    <lineage>
        <taxon>Bacteria</taxon>
        <taxon>Bacillati</taxon>
        <taxon>Actinomycetota</taxon>
        <taxon>Actinomycetes</taxon>
        <taxon>Micromonosporales</taxon>
        <taxon>Micromonosporaceae</taxon>
        <taxon>Actinoplanes</taxon>
    </lineage>
</organism>
<evidence type="ECO:0000259" key="4">
    <source>
        <dbReference type="Pfam" id="PF00350"/>
    </source>
</evidence>
<protein>
    <submittedName>
        <fullName evidence="5">Dynamin</fullName>
    </submittedName>
</protein>
<dbReference type="InterPro" id="IPR045063">
    <property type="entry name" value="Dynamin_N"/>
</dbReference>
<sequence length="660" mass="69596">MGGPLTDPASIGSGARGTILPLRGLTSISATSQGACVSSSRLAVTRIQHGAIVGARKLFKQHRLDDHVARLDAALAAATNDRLVIVVVGEVQRGKSSLVNALTGRDVSPIGADVPAGAFLHVVPPSQELPDEGWALIGPDGRRQVPREDAVAFLGAGPGDSPDAAGHAEVAAVSRWLPGITLVDTPGVGGIESAHSRLARWEAARAGVLLMVTDAGQVLTAPELRFLAEAAEQVETVVFAVTKADRYADSGRQIVAANQELLRRHAPRFADAPMLAVSATLAAESREVEDPEIQPLLEQESNIAALAEVLRGRESDAHAIGLANVLRTALSGLHRLTGQLDGHRRALTAMPGNDDPVHAERAALERLQARKRRWRLDLERDLGRVRQSAARDITRLVDELRDRWRLRISREWSGVTEDGAAAVLAELNSEFLLIAAHVADRLRNDLLAAAAELFGSVDAAVAALQPVTAGIEVVLTPGRRKLDPRGGGFDPALANSALMGAGMAGKFGLAGTSAMGGPVGLVFGGAWFLLTLGARKLRVGRQKLDIALTESVTALRGDLIAAVDSAIRECRPELMIAVEDHLEAEIARIEVIVADAENAAGASATDRSNRLAALDRDLEAVADQRDLVERELDSLAAPGTSAGFGASDSRRPENTQGVDR</sequence>
<dbReference type="SUPFAM" id="SSF52540">
    <property type="entry name" value="P-loop containing nucleoside triphosphate hydrolases"/>
    <property type="match status" value="1"/>
</dbReference>
<keyword evidence="6" id="KW-1185">Reference proteome</keyword>
<dbReference type="PANTHER" id="PTHR43681:SF1">
    <property type="entry name" value="SARCALUMENIN"/>
    <property type="match status" value="1"/>
</dbReference>
<keyword evidence="3" id="KW-1133">Transmembrane helix</keyword>
<dbReference type="InterPro" id="IPR051943">
    <property type="entry name" value="TRAFAC_Dynamin-like_GTPase"/>
</dbReference>
<feature type="compositionally biased region" description="Basic and acidic residues" evidence="2">
    <location>
        <begin position="648"/>
        <end position="660"/>
    </location>
</feature>
<evidence type="ECO:0000313" key="5">
    <source>
        <dbReference type="EMBL" id="GIE45368.1"/>
    </source>
</evidence>
<feature type="region of interest" description="Disordered" evidence="2">
    <location>
        <begin position="632"/>
        <end position="660"/>
    </location>
</feature>